<dbReference type="RefSeq" id="WP_236782408.1">
    <property type="nucleotide sequence ID" value="NZ_CP014223.1"/>
</dbReference>
<proteinExistence type="predicted"/>
<protein>
    <recommendedName>
        <fullName evidence="5">DUF3139 domain-containing protein</fullName>
    </recommendedName>
</protein>
<evidence type="ECO:0000313" key="4">
    <source>
        <dbReference type="Proteomes" id="UP000184204"/>
    </source>
</evidence>
<accession>A0A0X1U800</accession>
<name>A0A0X1U800_ANAPI</name>
<dbReference type="Proteomes" id="UP000184204">
    <property type="component" value="Unassembled WGS sequence"/>
</dbReference>
<dbReference type="AlphaFoldDB" id="A0A0X1U800"/>
<gene>
    <name evidence="1" type="ORF">CPRO_14740</name>
    <name evidence="2" type="ORF">SAMN02745151_01285</name>
</gene>
<keyword evidence="3" id="KW-1185">Reference proteome</keyword>
<dbReference type="KEGG" id="cpro:CPRO_14740"/>
<dbReference type="EMBL" id="FQUA01000004">
    <property type="protein sequence ID" value="SHE62685.1"/>
    <property type="molecule type" value="Genomic_DNA"/>
</dbReference>
<reference evidence="3" key="2">
    <citation type="submission" date="2016-01" db="EMBL/GenBank/DDBJ databases">
        <authorList>
            <person name="Poehlein A."/>
            <person name="Schlien K."/>
            <person name="Gottschalk G."/>
            <person name="Buckel W."/>
            <person name="Daniel R."/>
        </authorList>
    </citation>
    <scope>NUCLEOTIDE SEQUENCE [LARGE SCALE GENOMIC DNA]</scope>
    <source>
        <strain evidence="3">X2</strain>
    </source>
</reference>
<dbReference type="Proteomes" id="UP000068026">
    <property type="component" value="Chromosome"/>
</dbReference>
<evidence type="ECO:0000313" key="2">
    <source>
        <dbReference type="EMBL" id="SHE62685.1"/>
    </source>
</evidence>
<evidence type="ECO:0000313" key="1">
    <source>
        <dbReference type="EMBL" id="AMJ41067.1"/>
    </source>
</evidence>
<sequence length="121" mass="14575">MKKKYFFIFIIILILFFISYSISNTTNIKKYLNNGTKIDTYAKNFMPAIEDLPKYRDISYKYNHFSIILFETEAITLVVHYDEETYEKEKGKLTEKYKFLDHKVVSDLIKINIIFLNTNFR</sequence>
<dbReference type="EMBL" id="CP014223">
    <property type="protein sequence ID" value="AMJ41067.1"/>
    <property type="molecule type" value="Genomic_DNA"/>
</dbReference>
<reference evidence="1 3" key="1">
    <citation type="journal article" date="2016" name="Genome Announc.">
        <title>Complete Genome Sequence of the Amino Acid-Fermenting Clostridium propionicum X2 (DSM 1682).</title>
        <authorList>
            <person name="Poehlein A."/>
            <person name="Schlien K."/>
            <person name="Chowdhury N.P."/>
            <person name="Gottschalk G."/>
            <person name="Buckel W."/>
            <person name="Daniel R."/>
        </authorList>
    </citation>
    <scope>NUCLEOTIDE SEQUENCE [LARGE SCALE GENOMIC DNA]</scope>
    <source>
        <strain evidence="1 3">X2</strain>
    </source>
</reference>
<organism evidence="2 4">
    <name type="scientific">Anaerotignum propionicum DSM 1682</name>
    <dbReference type="NCBI Taxonomy" id="991789"/>
    <lineage>
        <taxon>Bacteria</taxon>
        <taxon>Bacillati</taxon>
        <taxon>Bacillota</taxon>
        <taxon>Clostridia</taxon>
        <taxon>Lachnospirales</taxon>
        <taxon>Anaerotignaceae</taxon>
        <taxon>Anaerotignum</taxon>
    </lineage>
</organism>
<reference evidence="2" key="4">
    <citation type="submission" date="2016-11" db="EMBL/GenBank/DDBJ databases">
        <authorList>
            <person name="Varghese N."/>
            <person name="Submissions S."/>
        </authorList>
    </citation>
    <scope>NUCLEOTIDE SEQUENCE</scope>
    <source>
        <strain evidence="2">DSM 1682</strain>
    </source>
</reference>
<evidence type="ECO:0008006" key="5">
    <source>
        <dbReference type="Google" id="ProtNLM"/>
    </source>
</evidence>
<reference evidence="4" key="3">
    <citation type="submission" date="2016-11" db="EMBL/GenBank/DDBJ databases">
        <authorList>
            <person name="Jaros S."/>
            <person name="Januszkiewicz K."/>
            <person name="Wedrychowicz H."/>
        </authorList>
    </citation>
    <scope>NUCLEOTIDE SEQUENCE [LARGE SCALE GENOMIC DNA]</scope>
    <source>
        <strain evidence="4">DSM 1682</strain>
    </source>
</reference>
<evidence type="ECO:0000313" key="3">
    <source>
        <dbReference type="Proteomes" id="UP000068026"/>
    </source>
</evidence>